<dbReference type="SUPFAM" id="SSF56672">
    <property type="entry name" value="DNA/RNA polymerases"/>
    <property type="match status" value="1"/>
</dbReference>
<evidence type="ECO:0000313" key="2">
    <source>
        <dbReference type="RefSeq" id="XP_016505258.1"/>
    </source>
</evidence>
<feature type="domain" description="Reverse transcriptase Ty1/copia-type" evidence="1">
    <location>
        <begin position="32"/>
        <end position="123"/>
    </location>
</feature>
<name>A0A1S4CVX3_TOBAC</name>
<dbReference type="Pfam" id="PF07727">
    <property type="entry name" value="RVT_2"/>
    <property type="match status" value="1"/>
</dbReference>
<dbReference type="AlphaFoldDB" id="A0A1S4CVX3"/>
<protein>
    <submittedName>
        <fullName evidence="2">Uncharacterized mitochondrial protein AtMg00810-like</fullName>
    </submittedName>
</protein>
<dbReference type="OrthoDB" id="1407679at2759"/>
<evidence type="ECO:0000259" key="1">
    <source>
        <dbReference type="Pfam" id="PF07727"/>
    </source>
</evidence>
<sequence>MKLPQGLTVVSSSQSGSPLVCRLQKYLWLKTSFYAMRSTSSTVFLNVYVDDIILTGDDPQEISSLKMFLDEQFKIKDLGFRNYFLGIEILYDTSGVLLHHKKFYFELITEYGCSAASVVISPLELCVKLRSDVGELLPKLESY</sequence>
<dbReference type="RefSeq" id="XP_016505258.1">
    <property type="nucleotide sequence ID" value="XM_016649772.1"/>
</dbReference>
<accession>A0A1S4CVX3</accession>
<dbReference type="KEGG" id="nta:107823170"/>
<organism evidence="2">
    <name type="scientific">Nicotiana tabacum</name>
    <name type="common">Common tobacco</name>
    <dbReference type="NCBI Taxonomy" id="4097"/>
    <lineage>
        <taxon>Eukaryota</taxon>
        <taxon>Viridiplantae</taxon>
        <taxon>Streptophyta</taxon>
        <taxon>Embryophyta</taxon>
        <taxon>Tracheophyta</taxon>
        <taxon>Spermatophyta</taxon>
        <taxon>Magnoliopsida</taxon>
        <taxon>eudicotyledons</taxon>
        <taxon>Gunneridae</taxon>
        <taxon>Pentapetalae</taxon>
        <taxon>asterids</taxon>
        <taxon>lamiids</taxon>
        <taxon>Solanales</taxon>
        <taxon>Solanaceae</taxon>
        <taxon>Nicotianoideae</taxon>
        <taxon>Nicotianeae</taxon>
        <taxon>Nicotiana</taxon>
    </lineage>
</organism>
<gene>
    <name evidence="2" type="primary">LOC107823170</name>
</gene>
<reference evidence="2" key="1">
    <citation type="submission" date="2025-08" db="UniProtKB">
        <authorList>
            <consortium name="RefSeq"/>
        </authorList>
    </citation>
    <scope>IDENTIFICATION</scope>
</reference>
<dbReference type="InterPro" id="IPR043502">
    <property type="entry name" value="DNA/RNA_pol_sf"/>
</dbReference>
<dbReference type="PaxDb" id="4097-A0A1S4CVX3"/>
<dbReference type="OMA" id="KKFYFEL"/>
<dbReference type="InterPro" id="IPR013103">
    <property type="entry name" value="RVT_2"/>
</dbReference>
<proteinExistence type="predicted"/>